<dbReference type="SUPFAM" id="SSF50891">
    <property type="entry name" value="Cyclophilin-like"/>
    <property type="match status" value="1"/>
</dbReference>
<dbReference type="Pfam" id="PF00160">
    <property type="entry name" value="Pro_isomerase"/>
    <property type="match status" value="1"/>
</dbReference>
<keyword evidence="7" id="KW-1185">Reference proteome</keyword>
<keyword evidence="3 6" id="KW-0413">Isomerase</keyword>
<gene>
    <name evidence="6" type="ORF">SEMRO_282_G107420.1</name>
</gene>
<dbReference type="PANTHER" id="PTHR43246">
    <property type="entry name" value="PEPTIDYL-PROLYL CIS-TRANS ISOMERASE CYP38, CHLOROPLASTIC"/>
    <property type="match status" value="1"/>
</dbReference>
<dbReference type="Proteomes" id="UP001153069">
    <property type="component" value="Unassembled WGS sequence"/>
</dbReference>
<protein>
    <recommendedName>
        <fullName evidence="1">peptidylprolyl isomerase</fullName>
        <ecNumber evidence="1">5.2.1.8</ecNumber>
    </recommendedName>
</protein>
<dbReference type="EC" id="5.2.1.8" evidence="1"/>
<evidence type="ECO:0000256" key="1">
    <source>
        <dbReference type="ARBA" id="ARBA00013194"/>
    </source>
</evidence>
<feature type="signal peptide" evidence="4">
    <location>
        <begin position="1"/>
        <end position="25"/>
    </location>
</feature>
<evidence type="ECO:0000256" key="2">
    <source>
        <dbReference type="ARBA" id="ARBA00023110"/>
    </source>
</evidence>
<accession>A0A9N8HA64</accession>
<dbReference type="InterPro" id="IPR002130">
    <property type="entry name" value="Cyclophilin-type_PPIase_dom"/>
</dbReference>
<proteinExistence type="predicted"/>
<name>A0A9N8HA64_9STRA</name>
<dbReference type="InterPro" id="IPR044665">
    <property type="entry name" value="E_coli_cyclophilin_A-like"/>
</dbReference>
<dbReference type="Gene3D" id="2.40.100.10">
    <property type="entry name" value="Cyclophilin-like"/>
    <property type="match status" value="1"/>
</dbReference>
<feature type="domain" description="PPIase cyclophilin-type" evidence="5">
    <location>
        <begin position="87"/>
        <end position="219"/>
    </location>
</feature>
<feature type="chain" id="PRO_5040152470" description="peptidylprolyl isomerase" evidence="4">
    <location>
        <begin position="26"/>
        <end position="262"/>
    </location>
</feature>
<comment type="caution">
    <text evidence="6">The sequence shown here is derived from an EMBL/GenBank/DDBJ whole genome shotgun (WGS) entry which is preliminary data.</text>
</comment>
<evidence type="ECO:0000259" key="5">
    <source>
        <dbReference type="PROSITE" id="PS50072"/>
    </source>
</evidence>
<dbReference type="EMBL" id="CAICTM010000281">
    <property type="protein sequence ID" value="CAB9506861.1"/>
    <property type="molecule type" value="Genomic_DNA"/>
</dbReference>
<dbReference type="GO" id="GO:0003755">
    <property type="term" value="F:peptidyl-prolyl cis-trans isomerase activity"/>
    <property type="evidence" value="ECO:0007669"/>
    <property type="project" value="UniProtKB-KW"/>
</dbReference>
<dbReference type="OrthoDB" id="423037at2759"/>
<dbReference type="AlphaFoldDB" id="A0A9N8HA64"/>
<sequence length="262" mass="28917">MIKRPTTTRRLLFLCLGLLSPGTCAFAPSAPSTTTRTSTELSAFGRRQVFRGLRRVVFAGTAASVFQREAALAEAAPTTGRIVEIEFANVDGSSTQSGKVKVQMRPEWAPRGAARFEELTMSGFWNNCKIFRVLPGFVAQFGIHGDTEVQAQWRSNAIPDDPVRVSNRRGTVVFATNGPNTRTSQVFINTRDEGNAFLDRQGFAPFGEVIEGMDIVDKFYSQYGEGEPDGNGPNQGLMQQKGDAYLKRFPKLTYIRDAKFLS</sequence>
<evidence type="ECO:0000313" key="6">
    <source>
        <dbReference type="EMBL" id="CAB9506861.1"/>
    </source>
</evidence>
<evidence type="ECO:0000313" key="7">
    <source>
        <dbReference type="Proteomes" id="UP001153069"/>
    </source>
</evidence>
<evidence type="ECO:0000256" key="3">
    <source>
        <dbReference type="ARBA" id="ARBA00023235"/>
    </source>
</evidence>
<reference evidence="6" key="1">
    <citation type="submission" date="2020-06" db="EMBL/GenBank/DDBJ databases">
        <authorList>
            <consortium name="Plant Systems Biology data submission"/>
        </authorList>
    </citation>
    <scope>NUCLEOTIDE SEQUENCE</scope>
    <source>
        <strain evidence="6">D6</strain>
    </source>
</reference>
<evidence type="ECO:0000256" key="4">
    <source>
        <dbReference type="SAM" id="SignalP"/>
    </source>
</evidence>
<dbReference type="PROSITE" id="PS50072">
    <property type="entry name" value="CSA_PPIASE_2"/>
    <property type="match status" value="1"/>
</dbReference>
<keyword evidence="2" id="KW-0697">Rotamase</keyword>
<dbReference type="InterPro" id="IPR029000">
    <property type="entry name" value="Cyclophilin-like_dom_sf"/>
</dbReference>
<organism evidence="6 7">
    <name type="scientific">Seminavis robusta</name>
    <dbReference type="NCBI Taxonomy" id="568900"/>
    <lineage>
        <taxon>Eukaryota</taxon>
        <taxon>Sar</taxon>
        <taxon>Stramenopiles</taxon>
        <taxon>Ochrophyta</taxon>
        <taxon>Bacillariophyta</taxon>
        <taxon>Bacillariophyceae</taxon>
        <taxon>Bacillariophycidae</taxon>
        <taxon>Naviculales</taxon>
        <taxon>Naviculaceae</taxon>
        <taxon>Seminavis</taxon>
    </lineage>
</organism>
<keyword evidence="4" id="KW-0732">Signal</keyword>